<sequence>MLVAGGGGGAILRHAEAAFQDHTVEVKRRGQAIFRGLGQVVDQCFLDAGLAGVACQDEGPAKLALRAAASRRFFVPAVAFFEITQVFRAGGQDEPQDRLSVGGTGFGGAPGPFGRGRVVWFGGGLATEQSRTAARAIVGEARGHAVKAQRRQQRLRLHIALFRRTLYPAYAVGSAGWDAGAFQVAAANAEFRFRDFGPGRAGQQREGALGVALFQKLGAPAERRGGGKSANDLVE</sequence>
<name>A0A1J5PWS5_9ZZZZ</name>
<gene>
    <name evidence="1" type="ORF">GALL_463680</name>
</gene>
<protein>
    <submittedName>
        <fullName evidence="1">Uncharacterized protein</fullName>
    </submittedName>
</protein>
<evidence type="ECO:0000313" key="1">
    <source>
        <dbReference type="EMBL" id="OIQ72012.1"/>
    </source>
</evidence>
<comment type="caution">
    <text evidence="1">The sequence shown here is derived from an EMBL/GenBank/DDBJ whole genome shotgun (WGS) entry which is preliminary data.</text>
</comment>
<dbReference type="AlphaFoldDB" id="A0A1J5PWS5"/>
<proteinExistence type="predicted"/>
<accession>A0A1J5PWS5</accession>
<dbReference type="EMBL" id="MLJW01003459">
    <property type="protein sequence ID" value="OIQ72012.1"/>
    <property type="molecule type" value="Genomic_DNA"/>
</dbReference>
<organism evidence="1">
    <name type="scientific">mine drainage metagenome</name>
    <dbReference type="NCBI Taxonomy" id="410659"/>
    <lineage>
        <taxon>unclassified sequences</taxon>
        <taxon>metagenomes</taxon>
        <taxon>ecological metagenomes</taxon>
    </lineage>
</organism>
<reference evidence="1" key="1">
    <citation type="submission" date="2016-10" db="EMBL/GenBank/DDBJ databases">
        <title>Sequence of Gallionella enrichment culture.</title>
        <authorList>
            <person name="Poehlein A."/>
            <person name="Muehling M."/>
            <person name="Daniel R."/>
        </authorList>
    </citation>
    <scope>NUCLEOTIDE SEQUENCE</scope>
</reference>